<dbReference type="InParanoid" id="A0A448YIV3"/>
<dbReference type="PANTHER" id="PTHR11842">
    <property type="entry name" value="MITOTIC SPINDLE ASSEMBLY CHECKPOINT PROTEIN MAD2"/>
    <property type="match status" value="1"/>
</dbReference>
<dbReference type="InterPro" id="IPR045091">
    <property type="entry name" value="Mad2-like"/>
</dbReference>
<keyword evidence="5" id="KW-1185">Reference proteome</keyword>
<protein>
    <submittedName>
        <fullName evidence="4">DEKNAAC101722</fullName>
    </submittedName>
</protein>
<comment type="similarity">
    <text evidence="1">Belongs to the MAD2 family.</text>
</comment>
<dbReference type="EMBL" id="CAACVR010000007">
    <property type="protein sequence ID" value="VEU20763.1"/>
    <property type="molecule type" value="Genomic_DNA"/>
</dbReference>
<feature type="domain" description="HORMA" evidence="3">
    <location>
        <begin position="27"/>
        <end position="224"/>
    </location>
</feature>
<dbReference type="InterPro" id="IPR036570">
    <property type="entry name" value="HORMA_dom_sf"/>
</dbReference>
<dbReference type="Proteomes" id="UP000290900">
    <property type="component" value="Unassembled WGS sequence"/>
</dbReference>
<evidence type="ECO:0000313" key="5">
    <source>
        <dbReference type="Proteomes" id="UP000290900"/>
    </source>
</evidence>
<dbReference type="InterPro" id="IPR003511">
    <property type="entry name" value="HORMA_dom"/>
</dbReference>
<evidence type="ECO:0000313" key="4">
    <source>
        <dbReference type="EMBL" id="VEU20763.1"/>
    </source>
</evidence>
<reference evidence="4 5" key="1">
    <citation type="submission" date="2018-12" db="EMBL/GenBank/DDBJ databases">
        <authorList>
            <person name="Tiukova I."/>
            <person name="Dainat J."/>
        </authorList>
    </citation>
    <scope>NUCLEOTIDE SEQUENCE [LARGE SCALE GENOMIC DNA]</scope>
</reference>
<dbReference type="GO" id="GO:0016035">
    <property type="term" value="C:zeta DNA polymerase complex"/>
    <property type="evidence" value="ECO:0007669"/>
    <property type="project" value="TreeGrafter"/>
</dbReference>
<organism evidence="4 5">
    <name type="scientific">Brettanomyces naardenensis</name>
    <name type="common">Yeast</name>
    <dbReference type="NCBI Taxonomy" id="13370"/>
    <lineage>
        <taxon>Eukaryota</taxon>
        <taxon>Fungi</taxon>
        <taxon>Dikarya</taxon>
        <taxon>Ascomycota</taxon>
        <taxon>Saccharomycotina</taxon>
        <taxon>Pichiomycetes</taxon>
        <taxon>Pichiales</taxon>
        <taxon>Pichiaceae</taxon>
        <taxon>Brettanomyces</taxon>
    </lineage>
</organism>
<dbReference type="STRING" id="13370.A0A448YIV3"/>
<dbReference type="AlphaFoldDB" id="A0A448YIV3"/>
<dbReference type="PANTHER" id="PTHR11842:SF10">
    <property type="entry name" value="MITOTIC SPINDLE ASSEMBLY CHECKPOINT PROTEIN MAD2B"/>
    <property type="match status" value="1"/>
</dbReference>
<feature type="region of interest" description="Disordered" evidence="2">
    <location>
        <begin position="1"/>
        <end position="23"/>
    </location>
</feature>
<gene>
    <name evidence="4" type="ORF">BRENAR_LOCUS1498</name>
</gene>
<sequence length="228" mass="26635">MVNLPSSPKTAVLSSSASTPPSDLTTQTIISHIIETIQVILEQIWYYRSVYPKESFQKQRSFQLQVYSNFHPGVKQYLKETSEQILDLLKRGKLKRLFIDLYFDDKKFESYAFSFTNSILFDYIRQKCPIQFEETFKEGLLYASLQSLLFSVIGRLSRMPELKESPEFKILVSADEDTFNDMIKDQNWILEKTDLSDTHTHIRDVDVKEFKEVNLGYLNIKGYVGRRG</sequence>
<evidence type="ECO:0000256" key="1">
    <source>
        <dbReference type="ARBA" id="ARBA00010348"/>
    </source>
</evidence>
<evidence type="ECO:0000256" key="2">
    <source>
        <dbReference type="SAM" id="MobiDB-lite"/>
    </source>
</evidence>
<proteinExistence type="inferred from homology"/>
<dbReference type="Pfam" id="PF02301">
    <property type="entry name" value="HORMA"/>
    <property type="match status" value="1"/>
</dbReference>
<evidence type="ECO:0000259" key="3">
    <source>
        <dbReference type="PROSITE" id="PS50815"/>
    </source>
</evidence>
<dbReference type="PROSITE" id="PS50815">
    <property type="entry name" value="HORMA"/>
    <property type="match status" value="1"/>
</dbReference>
<dbReference type="SUPFAM" id="SSF56019">
    <property type="entry name" value="The spindle assembly checkpoint protein mad2"/>
    <property type="match status" value="1"/>
</dbReference>
<name>A0A448YIV3_BRENA</name>
<dbReference type="Gene3D" id="3.30.900.10">
    <property type="entry name" value="HORMA domain"/>
    <property type="match status" value="1"/>
</dbReference>
<dbReference type="OrthoDB" id="3986850at2759"/>
<accession>A0A448YIV3</accession>